<feature type="coiled-coil region" evidence="8">
    <location>
        <begin position="496"/>
        <end position="533"/>
    </location>
</feature>
<dbReference type="InterPro" id="IPR004546">
    <property type="entry name" value="Restrct_endonuc_T1M"/>
</dbReference>
<evidence type="ECO:0000256" key="3">
    <source>
        <dbReference type="ARBA" id="ARBA00022603"/>
    </source>
</evidence>
<dbReference type="InterPro" id="IPR022749">
    <property type="entry name" value="D12N6_MeTrfase_N"/>
</dbReference>
<dbReference type="GO" id="GO:0032259">
    <property type="term" value="P:methylation"/>
    <property type="evidence" value="ECO:0007669"/>
    <property type="project" value="UniProtKB-KW"/>
</dbReference>
<keyword evidence="4 12" id="KW-0808">Transferase</keyword>
<comment type="catalytic activity">
    <reaction evidence="7">
        <text>a 2'-deoxyadenosine in DNA + S-adenosyl-L-methionine = an N(6)-methyl-2'-deoxyadenosine in DNA + S-adenosyl-L-homocysteine + H(+)</text>
        <dbReference type="Rhea" id="RHEA:15197"/>
        <dbReference type="Rhea" id="RHEA-COMP:12418"/>
        <dbReference type="Rhea" id="RHEA-COMP:12419"/>
        <dbReference type="ChEBI" id="CHEBI:15378"/>
        <dbReference type="ChEBI" id="CHEBI:57856"/>
        <dbReference type="ChEBI" id="CHEBI:59789"/>
        <dbReference type="ChEBI" id="CHEBI:90615"/>
        <dbReference type="ChEBI" id="CHEBI:90616"/>
        <dbReference type="EC" id="2.1.1.72"/>
    </reaction>
</comment>
<dbReference type="Proteomes" id="UP000289629">
    <property type="component" value="Chromosome"/>
</dbReference>
<evidence type="ECO:0000313" key="13">
    <source>
        <dbReference type="Proteomes" id="UP000224629"/>
    </source>
</evidence>
<dbReference type="InterPro" id="IPR029063">
    <property type="entry name" value="SAM-dependent_MTases_sf"/>
</dbReference>
<evidence type="ECO:0000259" key="10">
    <source>
        <dbReference type="Pfam" id="PF12161"/>
    </source>
</evidence>
<accession>A0AAJ5NSL4</accession>
<evidence type="ECO:0000313" key="12">
    <source>
        <dbReference type="EMBL" id="VEU62158.1"/>
    </source>
</evidence>
<dbReference type="PANTHER" id="PTHR42933">
    <property type="entry name" value="SLR6095 PROTEIN"/>
    <property type="match status" value="1"/>
</dbReference>
<dbReference type="GO" id="GO:0008170">
    <property type="term" value="F:N-methyltransferase activity"/>
    <property type="evidence" value="ECO:0007669"/>
    <property type="project" value="InterPro"/>
</dbReference>
<evidence type="ECO:0000256" key="2">
    <source>
        <dbReference type="ARBA" id="ARBA00011900"/>
    </source>
</evidence>
<dbReference type="NCBIfam" id="TIGR00497">
    <property type="entry name" value="hsdM"/>
    <property type="match status" value="1"/>
</dbReference>
<keyword evidence="6" id="KW-0680">Restriction system</keyword>
<evidence type="ECO:0000256" key="6">
    <source>
        <dbReference type="ARBA" id="ARBA00022747"/>
    </source>
</evidence>
<dbReference type="InterPro" id="IPR038333">
    <property type="entry name" value="T1MK-like_N_sf"/>
</dbReference>
<dbReference type="PANTHER" id="PTHR42933:SF1">
    <property type="entry name" value="SITE-SPECIFIC DNA-METHYLTRANSFERASE (ADENINE-SPECIFIC)"/>
    <property type="match status" value="1"/>
</dbReference>
<evidence type="ECO:0000313" key="11">
    <source>
        <dbReference type="EMBL" id="ATP59838.1"/>
    </source>
</evidence>
<evidence type="ECO:0000313" key="14">
    <source>
        <dbReference type="Proteomes" id="UP000289629"/>
    </source>
</evidence>
<dbReference type="EMBL" id="CP024161">
    <property type="protein sequence ID" value="ATP59838.1"/>
    <property type="molecule type" value="Genomic_DNA"/>
</dbReference>
<keyword evidence="3 12" id="KW-0489">Methyltransferase</keyword>
<dbReference type="GO" id="GO:0009307">
    <property type="term" value="P:DNA restriction-modification system"/>
    <property type="evidence" value="ECO:0007669"/>
    <property type="project" value="UniProtKB-KW"/>
</dbReference>
<evidence type="ECO:0000256" key="5">
    <source>
        <dbReference type="ARBA" id="ARBA00022691"/>
    </source>
</evidence>
<dbReference type="KEGG" id="mds:MDIS_03015"/>
<dbReference type="AlphaFoldDB" id="A0AAJ5NSL4"/>
<comment type="similarity">
    <text evidence="1">Belongs to the N(4)/N(6)-methyltransferase family.</text>
</comment>
<dbReference type="REBASE" id="298495">
    <property type="entry name" value="M.Mdi10125III"/>
</dbReference>
<feature type="domain" description="DNA methylase adenine-specific" evidence="9">
    <location>
        <begin position="181"/>
        <end position="502"/>
    </location>
</feature>
<dbReference type="RefSeq" id="WP_044635553.1">
    <property type="nucleotide sequence ID" value="NZ_LR214971.1"/>
</dbReference>
<dbReference type="GO" id="GO:0003677">
    <property type="term" value="F:DNA binding"/>
    <property type="evidence" value="ECO:0007669"/>
    <property type="project" value="InterPro"/>
</dbReference>
<evidence type="ECO:0000256" key="4">
    <source>
        <dbReference type="ARBA" id="ARBA00022679"/>
    </source>
</evidence>
<evidence type="ECO:0000256" key="1">
    <source>
        <dbReference type="ARBA" id="ARBA00006594"/>
    </source>
</evidence>
<proteinExistence type="inferred from homology"/>
<name>A0AAJ5NSL4_9BACT</name>
<evidence type="ECO:0000256" key="7">
    <source>
        <dbReference type="ARBA" id="ARBA00047942"/>
    </source>
</evidence>
<dbReference type="PRINTS" id="PR00507">
    <property type="entry name" value="N12N6MTFRASE"/>
</dbReference>
<keyword evidence="5" id="KW-0949">S-adenosyl-L-methionine</keyword>
<gene>
    <name evidence="11" type="ORF">CSW10_02785</name>
    <name evidence="12" type="ORF">NCTC10125_00567</name>
</gene>
<dbReference type="Proteomes" id="UP000224629">
    <property type="component" value="Chromosome"/>
</dbReference>
<keyword evidence="8" id="KW-0175">Coiled coil</keyword>
<keyword evidence="13" id="KW-1185">Reference proteome</keyword>
<dbReference type="SUPFAM" id="SSF53335">
    <property type="entry name" value="S-adenosyl-L-methionine-dependent methyltransferases"/>
    <property type="match status" value="1"/>
</dbReference>
<organism evidence="12 14">
    <name type="scientific">Mesomycoplasma dispar</name>
    <dbReference type="NCBI Taxonomy" id="86660"/>
    <lineage>
        <taxon>Bacteria</taxon>
        <taxon>Bacillati</taxon>
        <taxon>Mycoplasmatota</taxon>
        <taxon>Mycoplasmoidales</taxon>
        <taxon>Metamycoplasmataceae</taxon>
        <taxon>Mesomycoplasma</taxon>
    </lineage>
</organism>
<evidence type="ECO:0000256" key="8">
    <source>
        <dbReference type="SAM" id="Coils"/>
    </source>
</evidence>
<dbReference type="InterPro" id="IPR051537">
    <property type="entry name" value="DNA_Adenine_Mtase"/>
</dbReference>
<reference evidence="12 14" key="2">
    <citation type="submission" date="2019-01" db="EMBL/GenBank/DDBJ databases">
        <authorList>
            <consortium name="Pathogen Informatics"/>
        </authorList>
    </citation>
    <scope>NUCLEOTIDE SEQUENCE [LARGE SCALE GENOMIC DNA]</scope>
    <source>
        <strain evidence="12 14">NCTC10125</strain>
    </source>
</reference>
<sequence>MHQVNNENEKTQLYRTLLNLANITRGGADAWDIKQYIFGLLFYRFISSSLTNYINKNERENGNSNFNYEDISDEEAKIFDFDENLIITEKGFFLKPSQLFINIAKNAAKNDNLNVDLEKVFKEIQESKHPENDTKIFAGLFSDLNFNNEKLGNSVKERNSLLVDVIEEIAQLKLGDFSKSNIDAFGDAYEFLMHFYAAKAGKGGGEYFTPQEVSDLLVQISLASIKIPNRGKLKVYDPTCGSGSLLLKFIKLAKSKEGIVIDHETGKKIRQDEIILYGQEKNHTTYNLSRMNMVLHYLDYDQYKIEHGDTLADPKHSLEQKYHIIVSNPPYSADWKPSLLKDDERFQYAPLAPASKADLAFIMHMNYVLANNGVAVIVCFPGVLYRDGVEKQIREYLVSSSIDAVINLPNNLFYGTTIATSILVLNKAKKSDNIIFIDASEQFYKDRNKNKLTKENIDFIVDIYKNRKEIQNISKIATIDEIVENEYNLSVSKYVIKTQEDEVKDIAELNRKIEEIVAKNDEYRQKINEFIREFEEIE</sequence>
<dbReference type="Pfam" id="PF02384">
    <property type="entry name" value="N6_Mtase"/>
    <property type="match status" value="1"/>
</dbReference>
<dbReference type="Gene3D" id="3.40.50.150">
    <property type="entry name" value="Vaccinia Virus protein VP39"/>
    <property type="match status" value="1"/>
</dbReference>
<dbReference type="InterPro" id="IPR003356">
    <property type="entry name" value="DNA_methylase_A-5"/>
</dbReference>
<dbReference type="EMBL" id="LR214971">
    <property type="protein sequence ID" value="VEU62158.1"/>
    <property type="molecule type" value="Genomic_DNA"/>
</dbReference>
<reference evidence="11 13" key="1">
    <citation type="submission" date="2017-10" db="EMBL/GenBank/DDBJ databases">
        <title>Genome-wide analysis of the first isolated strain mycoplasma dispar GS01.</title>
        <authorList>
            <person name="Hao H."/>
            <person name="Chen S."/>
            <person name="Zhao P."/>
            <person name="Chu Y."/>
            <person name="Liu Y."/>
        </authorList>
    </citation>
    <scope>NUCLEOTIDE SEQUENCE [LARGE SCALE GENOMIC DNA]</scope>
    <source>
        <strain evidence="11 13">GS01</strain>
    </source>
</reference>
<dbReference type="PROSITE" id="PS00092">
    <property type="entry name" value="N6_MTASE"/>
    <property type="match status" value="1"/>
</dbReference>
<protein>
    <recommendedName>
        <fullName evidence="2">site-specific DNA-methyltransferase (adenine-specific)</fullName>
        <ecNumber evidence="2">2.1.1.72</ecNumber>
    </recommendedName>
</protein>
<feature type="domain" description="N6 adenine-specific DNA methyltransferase N-terminal" evidence="10">
    <location>
        <begin position="15"/>
        <end position="169"/>
    </location>
</feature>
<dbReference type="InterPro" id="IPR002052">
    <property type="entry name" value="DNA_methylase_N6_adenine_CS"/>
</dbReference>
<evidence type="ECO:0000259" key="9">
    <source>
        <dbReference type="Pfam" id="PF02384"/>
    </source>
</evidence>
<dbReference type="Pfam" id="PF12161">
    <property type="entry name" value="HsdM_N"/>
    <property type="match status" value="1"/>
</dbReference>
<dbReference type="GO" id="GO:0009007">
    <property type="term" value="F:site-specific DNA-methyltransferase (adenine-specific) activity"/>
    <property type="evidence" value="ECO:0007669"/>
    <property type="project" value="UniProtKB-EC"/>
</dbReference>
<dbReference type="Gene3D" id="1.20.1260.30">
    <property type="match status" value="1"/>
</dbReference>
<dbReference type="EC" id="2.1.1.72" evidence="2"/>